<accession>A0A1F6CU03</accession>
<dbReference type="NCBIfam" id="NF006718">
    <property type="entry name" value="PRK09256.1"/>
    <property type="match status" value="1"/>
</dbReference>
<dbReference type="PANTHER" id="PTHR47814:SF1">
    <property type="entry name" value="PEPTIDYL-TRNA HYDROLASE ARFB"/>
    <property type="match status" value="1"/>
</dbReference>
<dbReference type="FunFam" id="3.30.160.20:FF:000046">
    <property type="entry name" value="Peptidyl-tRNA hydrolase ICT1"/>
    <property type="match status" value="1"/>
</dbReference>
<evidence type="ECO:0000259" key="2">
    <source>
        <dbReference type="PROSITE" id="PS00745"/>
    </source>
</evidence>
<dbReference type="InterPro" id="IPR000352">
    <property type="entry name" value="Pep_chain_release_fac_I"/>
</dbReference>
<dbReference type="GO" id="GO:0072344">
    <property type="term" value="P:rescue of stalled ribosome"/>
    <property type="evidence" value="ECO:0007669"/>
    <property type="project" value="TreeGrafter"/>
</dbReference>
<dbReference type="GO" id="GO:0043022">
    <property type="term" value="F:ribosome binding"/>
    <property type="evidence" value="ECO:0007669"/>
    <property type="project" value="TreeGrafter"/>
</dbReference>
<proteinExistence type="predicted"/>
<evidence type="ECO:0000313" key="3">
    <source>
        <dbReference type="EMBL" id="OGG52659.1"/>
    </source>
</evidence>
<dbReference type="Pfam" id="PF00472">
    <property type="entry name" value="RF-1"/>
    <property type="match status" value="1"/>
</dbReference>
<organism evidence="3 4">
    <name type="scientific">Handelsmanbacteria sp. (strain RIFCSPLOWO2_12_FULL_64_10)</name>
    <dbReference type="NCBI Taxonomy" id="1817868"/>
    <lineage>
        <taxon>Bacteria</taxon>
        <taxon>Candidatus Handelsmaniibacteriota</taxon>
    </lineage>
</organism>
<dbReference type="Proteomes" id="UP000178606">
    <property type="component" value="Unassembled WGS sequence"/>
</dbReference>
<dbReference type="AlphaFoldDB" id="A0A1F6CU03"/>
<feature type="domain" description="Prokaryotic-type class I peptide chain release factors" evidence="2">
    <location>
        <begin position="21"/>
        <end position="37"/>
    </location>
</feature>
<dbReference type="EMBL" id="MFKF01000137">
    <property type="protein sequence ID" value="OGG52659.1"/>
    <property type="molecule type" value="Genomic_DNA"/>
</dbReference>
<dbReference type="Gene3D" id="3.30.160.20">
    <property type="match status" value="1"/>
</dbReference>
<dbReference type="SUPFAM" id="SSF110916">
    <property type="entry name" value="Peptidyl-tRNA hydrolase domain-like"/>
    <property type="match status" value="1"/>
</dbReference>
<dbReference type="PANTHER" id="PTHR47814">
    <property type="entry name" value="PEPTIDYL-TRNA HYDROLASE ARFB"/>
    <property type="match status" value="1"/>
</dbReference>
<sequence>MIQITPSIAVHESELQEEFIRASGPGGQNVNKVATAVQLRFDAARSPSMPDEVRERLISLAGRRMTEDGVLIITSRRFRTQERNRQDALEKLVGWIRRAAVKPRPRRTTRPTQASKRRRMEEKRRRGEIKRIRRSVPRDED</sequence>
<protein>
    <submittedName>
        <fullName evidence="3">Peptide chain release factor I</fullName>
    </submittedName>
</protein>
<dbReference type="GO" id="GO:0003747">
    <property type="term" value="F:translation release factor activity"/>
    <property type="evidence" value="ECO:0007669"/>
    <property type="project" value="InterPro"/>
</dbReference>
<evidence type="ECO:0000256" key="1">
    <source>
        <dbReference type="SAM" id="MobiDB-lite"/>
    </source>
</evidence>
<name>A0A1F6CU03_HANXR</name>
<reference evidence="3 4" key="1">
    <citation type="journal article" date="2016" name="Nat. Commun.">
        <title>Thousands of microbial genomes shed light on interconnected biogeochemical processes in an aquifer system.</title>
        <authorList>
            <person name="Anantharaman K."/>
            <person name="Brown C.T."/>
            <person name="Hug L.A."/>
            <person name="Sharon I."/>
            <person name="Castelle C.J."/>
            <person name="Probst A.J."/>
            <person name="Thomas B.C."/>
            <person name="Singh A."/>
            <person name="Wilkins M.J."/>
            <person name="Karaoz U."/>
            <person name="Brodie E.L."/>
            <person name="Williams K.H."/>
            <person name="Hubbard S.S."/>
            <person name="Banfield J.F."/>
        </authorList>
    </citation>
    <scope>NUCLEOTIDE SEQUENCE [LARGE SCALE GENOMIC DNA]</scope>
    <source>
        <strain evidence="4">RIFCSPLOWO2_12_FULL_64_10</strain>
    </source>
</reference>
<comment type="caution">
    <text evidence="3">The sequence shown here is derived from an EMBL/GenBank/DDBJ whole genome shotgun (WGS) entry which is preliminary data.</text>
</comment>
<evidence type="ECO:0000313" key="4">
    <source>
        <dbReference type="Proteomes" id="UP000178606"/>
    </source>
</evidence>
<gene>
    <name evidence="3" type="ORF">A3F84_28545</name>
</gene>
<feature type="compositionally biased region" description="Basic residues" evidence="1">
    <location>
        <begin position="126"/>
        <end position="135"/>
    </location>
</feature>
<dbReference type="GO" id="GO:0004045">
    <property type="term" value="F:peptidyl-tRNA hydrolase activity"/>
    <property type="evidence" value="ECO:0007669"/>
    <property type="project" value="TreeGrafter"/>
</dbReference>
<dbReference type="PROSITE" id="PS00745">
    <property type="entry name" value="RF_PROK_I"/>
    <property type="match status" value="1"/>
</dbReference>
<feature type="region of interest" description="Disordered" evidence="1">
    <location>
        <begin position="101"/>
        <end position="141"/>
    </location>
</feature>